<evidence type="ECO:0000313" key="20">
    <source>
        <dbReference type="Proteomes" id="UP000834106"/>
    </source>
</evidence>
<evidence type="ECO:0000256" key="3">
    <source>
        <dbReference type="ARBA" id="ARBA00009085"/>
    </source>
</evidence>
<dbReference type="Proteomes" id="UP000834106">
    <property type="component" value="Chromosome 3"/>
</dbReference>
<dbReference type="SUPFAM" id="SSF54001">
    <property type="entry name" value="Cysteine proteinases"/>
    <property type="match status" value="1"/>
</dbReference>
<protein>
    <recommendedName>
        <fullName evidence="12">Ubiquitin carboxyl-terminal hydrolase 26</fullName>
        <ecNumber evidence="4">3.4.19.12</ecNumber>
    </recommendedName>
    <alternativeName>
        <fullName evidence="15">Deubiquitinating enzyme 26</fullName>
    </alternativeName>
    <alternativeName>
        <fullName evidence="13">Ubiquitin thioesterase 26</fullName>
    </alternativeName>
    <alternativeName>
        <fullName evidence="14">Ubiquitin-specific-processing protease 26</fullName>
    </alternativeName>
</protein>
<comment type="subcellular location">
    <subcellularLocation>
        <location evidence="2">Nucleus</location>
    </subcellularLocation>
</comment>
<dbReference type="SMART" id="SM00695">
    <property type="entry name" value="DUSP"/>
    <property type="match status" value="1"/>
</dbReference>
<evidence type="ECO:0000256" key="4">
    <source>
        <dbReference type="ARBA" id="ARBA00012759"/>
    </source>
</evidence>
<keyword evidence="7" id="KW-0833">Ubl conjugation pathway</keyword>
<dbReference type="Gene3D" id="3.90.70.10">
    <property type="entry name" value="Cysteine proteinases"/>
    <property type="match status" value="1"/>
</dbReference>
<evidence type="ECO:0000256" key="8">
    <source>
        <dbReference type="ARBA" id="ARBA00022801"/>
    </source>
</evidence>
<dbReference type="InterPro" id="IPR028889">
    <property type="entry name" value="USP"/>
</dbReference>
<evidence type="ECO:0000256" key="13">
    <source>
        <dbReference type="ARBA" id="ARBA00075174"/>
    </source>
</evidence>
<evidence type="ECO:0000259" key="18">
    <source>
        <dbReference type="PROSITE" id="PS51283"/>
    </source>
</evidence>
<dbReference type="InterPro" id="IPR033841">
    <property type="entry name" value="Pep_USP48"/>
</dbReference>
<evidence type="ECO:0000256" key="12">
    <source>
        <dbReference type="ARBA" id="ARBA00071636"/>
    </source>
</evidence>
<feature type="domain" description="DUSP" evidence="18">
    <location>
        <begin position="678"/>
        <end position="780"/>
    </location>
</feature>
<dbReference type="GO" id="GO:0004197">
    <property type="term" value="F:cysteine-type endopeptidase activity"/>
    <property type="evidence" value="ECO:0007669"/>
    <property type="project" value="InterPro"/>
</dbReference>
<keyword evidence="20" id="KW-1185">Reference proteome</keyword>
<dbReference type="Pfam" id="PF00443">
    <property type="entry name" value="UCH"/>
    <property type="match status" value="1"/>
</dbReference>
<reference evidence="19" key="1">
    <citation type="submission" date="2023-05" db="EMBL/GenBank/DDBJ databases">
        <authorList>
            <person name="Huff M."/>
        </authorList>
    </citation>
    <scope>NUCLEOTIDE SEQUENCE</scope>
</reference>
<feature type="domain" description="DUSP" evidence="18">
    <location>
        <begin position="571"/>
        <end position="663"/>
    </location>
</feature>
<feature type="region of interest" description="Disordered" evidence="16">
    <location>
        <begin position="1"/>
        <end position="20"/>
    </location>
</feature>
<dbReference type="EC" id="3.4.19.12" evidence="4"/>
<keyword evidence="9" id="KW-0788">Thiol protease</keyword>
<keyword evidence="8" id="KW-0378">Hydrolase</keyword>
<dbReference type="PROSITE" id="PS51283">
    <property type="entry name" value="DUSP"/>
    <property type="match status" value="3"/>
</dbReference>
<dbReference type="CDD" id="cd02668">
    <property type="entry name" value="Peptidase_C19L"/>
    <property type="match status" value="1"/>
</dbReference>
<accession>A0AAD1YVU1</accession>
<gene>
    <name evidence="19" type="ORF">FPE_LOCUS5733</name>
</gene>
<dbReference type="GO" id="GO:0016579">
    <property type="term" value="P:protein deubiquitination"/>
    <property type="evidence" value="ECO:0007669"/>
    <property type="project" value="InterPro"/>
</dbReference>
<proteinExistence type="inferred from homology"/>
<dbReference type="InterPro" id="IPR035927">
    <property type="entry name" value="DUSP-like_sf"/>
</dbReference>
<dbReference type="InterPro" id="IPR006615">
    <property type="entry name" value="Pept_C19_DUSP"/>
</dbReference>
<dbReference type="PANTHER" id="PTHR24006">
    <property type="entry name" value="UBIQUITIN CARBOXYL-TERMINAL HYDROLASE"/>
    <property type="match status" value="1"/>
</dbReference>
<feature type="region of interest" description="Disordered" evidence="16">
    <location>
        <begin position="1013"/>
        <end position="1034"/>
    </location>
</feature>
<dbReference type="PROSITE" id="PS00973">
    <property type="entry name" value="USP_2"/>
    <property type="match status" value="1"/>
</dbReference>
<feature type="compositionally biased region" description="Basic and acidic residues" evidence="16">
    <location>
        <begin position="448"/>
        <end position="463"/>
    </location>
</feature>
<dbReference type="InterPro" id="IPR050164">
    <property type="entry name" value="Peptidase_C19"/>
</dbReference>
<dbReference type="InterPro" id="IPR029071">
    <property type="entry name" value="Ubiquitin-like_domsf"/>
</dbReference>
<comment type="catalytic activity">
    <reaction evidence="1">
        <text>Thiol-dependent hydrolysis of ester, thioester, amide, peptide and isopeptide bonds formed by the C-terminal Gly of ubiquitin (a 76-residue protein attached to proteins as an intracellular targeting signal).</text>
        <dbReference type="EC" id="3.4.19.12"/>
    </reaction>
</comment>
<evidence type="ECO:0000256" key="1">
    <source>
        <dbReference type="ARBA" id="ARBA00000707"/>
    </source>
</evidence>
<evidence type="ECO:0000256" key="15">
    <source>
        <dbReference type="ARBA" id="ARBA00082179"/>
    </source>
</evidence>
<evidence type="ECO:0000256" key="16">
    <source>
        <dbReference type="SAM" id="MobiDB-lite"/>
    </source>
</evidence>
<dbReference type="GO" id="GO:0004843">
    <property type="term" value="F:cysteine-type deubiquitinase activity"/>
    <property type="evidence" value="ECO:0007669"/>
    <property type="project" value="UniProtKB-EC"/>
</dbReference>
<dbReference type="GO" id="GO:0006508">
    <property type="term" value="P:proteolysis"/>
    <property type="evidence" value="ECO:0007669"/>
    <property type="project" value="UniProtKB-KW"/>
</dbReference>
<keyword evidence="5" id="KW-0645">Protease</keyword>
<dbReference type="InterPro" id="IPR001394">
    <property type="entry name" value="Peptidase_C19_UCH"/>
</dbReference>
<feature type="domain" description="USP" evidence="17">
    <location>
        <begin position="158"/>
        <end position="508"/>
    </location>
</feature>
<evidence type="ECO:0000259" key="17">
    <source>
        <dbReference type="PROSITE" id="PS50235"/>
    </source>
</evidence>
<evidence type="ECO:0000313" key="19">
    <source>
        <dbReference type="EMBL" id="CAI9758303.1"/>
    </source>
</evidence>
<comment type="similarity">
    <text evidence="3">Belongs to the peptidase C19 family.</text>
</comment>
<dbReference type="FunFam" id="3.30.2230.10:FF:000005">
    <property type="entry name" value="Ubiquitin carboxyl-terminal hydrolase 26"/>
    <property type="match status" value="1"/>
</dbReference>
<name>A0AAD1YVU1_9LAMI</name>
<evidence type="ECO:0000256" key="2">
    <source>
        <dbReference type="ARBA" id="ARBA00004123"/>
    </source>
</evidence>
<dbReference type="AlphaFoldDB" id="A0AAD1YVU1"/>
<dbReference type="SUPFAM" id="SSF143791">
    <property type="entry name" value="DUSP-like"/>
    <property type="match status" value="1"/>
</dbReference>
<dbReference type="PROSITE" id="PS50235">
    <property type="entry name" value="USP_3"/>
    <property type="match status" value="1"/>
</dbReference>
<feature type="compositionally biased region" description="Basic residues" evidence="16">
    <location>
        <begin position="48"/>
        <end position="63"/>
    </location>
</feature>
<dbReference type="PANTHER" id="PTHR24006:SF722">
    <property type="entry name" value="UBIQUITIN CARBOXYL-TERMINAL HYDROLASE 48"/>
    <property type="match status" value="1"/>
</dbReference>
<dbReference type="InterPro" id="IPR044743">
    <property type="entry name" value="Ubl_USP48"/>
</dbReference>
<evidence type="ECO:0000256" key="5">
    <source>
        <dbReference type="ARBA" id="ARBA00022670"/>
    </source>
</evidence>
<sequence length="1197" mass="134296">MDAELVEMEDEIDAEVDEIEPPPAAVTFSRLFDAEAVLHNSPRDKKGTKMGHHRPATRSKNKRSKPDDNADTTSEILGRILLNGEVTEDDINQLYMILKPVCQGCRVNTKDNPNCFCGLIPPPNGSRKSGLWQKTSEIVNALGPDPSEDLRESFDAPAGLKNLGATCYANSILQCLFMNKSFRNGVFSIEPEVLKEQPVLDNLARLFAQLHSSNKAFVDPAPFIQSLELDNGVQQDSHEFLTLLLSLLERCLCRSKDVNARTIVQDLFRGGVSHTTKCSKCGNESEASSKIEDFYELELNIKGLKSLDESLDDLLSIEELEGDNQYLCEACVTRVNATRSIKLRSLPAVLNFQLKRCVFLPNTTMKKKITSAFCFPGEINMAQRLSEHSHKDLIYDLSAVLIHKGSAADSGHYTAHIKDENIGDWWEFDDEQVSKLGQQPFGGSASTREVKTAKNEPVDHSSSAKETVVLVDENHTDSGQLHMSDSNHNSHVKTFSSSDAYMLMYVRRQSKGGEATSGQSCEMKIGINGSVYRQGTGSSLPSHLSEEVGKSNAMYLKSCEEYKSKKESELNCITERRQEVRSVLSEAPVQSLLKPYFWISTDWLRQWADSIIPENIDNTTIQCLHGKVPVSMTSYMKRLSAEAWTILFSKYDGGPRLSKDDYCIDCIFETANTKARADSYRDQRSLMKELAEAALARECFDGKLFYISKTWLQQWLRRKNIESPCEADSGPTASIRCPHGDLMPELGPSAKRILVPENLWHFIHENAMAVKPDDVVGCSAFPSESDPCALCSIELKEAVSSEDTLREFKLKQRQTHEKLAMNKNMALYQDSRYYLLPSSWLSKWRSYINASGKNAVSVELETLDSVVDMLMCKEHSRLLERPPDLLWKRGLIFQKASATDALILITEDDWKLLCEDWGGIASRGISARIEVNNSLEDDIVAPFEEMPSSEEHVNIHYEVNLGSSRRPIVKTSPPVCEECIGERESTELMRKLNYTNEDICVCFVRGKEPPKSILEASGSISDPNRRTSKRSRKATYGNSVNLNVSGSTSIYQLKMMIWESFGVVKENQILHKGSKVIDGETDCLADRNIFPGDVLWVTDSKIHENRDIADELSNSNMEKREVNNLLSAFSRNDLGLQMAGHGPFVYKLFSEFLFYVGDNHILYITYFSISTFGVPSEAASHLKGKGTKNQKKFIENG</sequence>
<feature type="region of interest" description="Disordered" evidence="16">
    <location>
        <begin position="37"/>
        <end position="72"/>
    </location>
</feature>
<evidence type="ECO:0000256" key="7">
    <source>
        <dbReference type="ARBA" id="ARBA00022786"/>
    </source>
</evidence>
<dbReference type="EMBL" id="OU503038">
    <property type="protein sequence ID" value="CAI9758303.1"/>
    <property type="molecule type" value="Genomic_DNA"/>
</dbReference>
<evidence type="ECO:0000256" key="6">
    <source>
        <dbReference type="ARBA" id="ARBA00022737"/>
    </source>
</evidence>
<dbReference type="Gene3D" id="3.30.2230.10">
    <property type="entry name" value="DUSP-like"/>
    <property type="match status" value="1"/>
</dbReference>
<comment type="function">
    <text evidence="11">Recognizes and hydrolyzes the peptide bond at the C-terminal Gly of ubiquitin. Involved in the processing of poly-ubiquitin precursors as well as that of ubiquitinated proteins. Deubiquitinates H2BK143ub1 of histone H2B.</text>
</comment>
<dbReference type="Pfam" id="PF06337">
    <property type="entry name" value="DUSP"/>
    <property type="match status" value="1"/>
</dbReference>
<evidence type="ECO:0000256" key="9">
    <source>
        <dbReference type="ARBA" id="ARBA00022807"/>
    </source>
</evidence>
<dbReference type="InterPro" id="IPR038765">
    <property type="entry name" value="Papain-like_cys_pep_sf"/>
</dbReference>
<organism evidence="19 20">
    <name type="scientific">Fraxinus pennsylvanica</name>
    <dbReference type="NCBI Taxonomy" id="56036"/>
    <lineage>
        <taxon>Eukaryota</taxon>
        <taxon>Viridiplantae</taxon>
        <taxon>Streptophyta</taxon>
        <taxon>Embryophyta</taxon>
        <taxon>Tracheophyta</taxon>
        <taxon>Spermatophyta</taxon>
        <taxon>Magnoliopsida</taxon>
        <taxon>eudicotyledons</taxon>
        <taxon>Gunneridae</taxon>
        <taxon>Pentapetalae</taxon>
        <taxon>asterids</taxon>
        <taxon>lamiids</taxon>
        <taxon>Lamiales</taxon>
        <taxon>Oleaceae</taxon>
        <taxon>Oleeae</taxon>
        <taxon>Fraxinus</taxon>
    </lineage>
</organism>
<feature type="domain" description="DUSP" evidence="18">
    <location>
        <begin position="807"/>
        <end position="929"/>
    </location>
</feature>
<keyword evidence="6" id="KW-0677">Repeat</keyword>
<dbReference type="CDD" id="cd01795">
    <property type="entry name" value="Ubl_USP48"/>
    <property type="match status" value="1"/>
</dbReference>
<dbReference type="FunFam" id="3.90.70.10:FF:000049">
    <property type="entry name" value="ubiquitin carboxyl-terminal hydrolase 48"/>
    <property type="match status" value="1"/>
</dbReference>
<keyword evidence="10" id="KW-0539">Nucleus</keyword>
<evidence type="ECO:0000256" key="14">
    <source>
        <dbReference type="ARBA" id="ARBA00078771"/>
    </source>
</evidence>
<dbReference type="PROSITE" id="PS00972">
    <property type="entry name" value="USP_1"/>
    <property type="match status" value="1"/>
</dbReference>
<evidence type="ECO:0000256" key="11">
    <source>
        <dbReference type="ARBA" id="ARBA00056392"/>
    </source>
</evidence>
<feature type="region of interest" description="Disordered" evidence="16">
    <location>
        <begin position="438"/>
        <end position="463"/>
    </location>
</feature>
<dbReference type="SUPFAM" id="SSF54236">
    <property type="entry name" value="Ubiquitin-like"/>
    <property type="match status" value="1"/>
</dbReference>
<dbReference type="GO" id="GO:0005634">
    <property type="term" value="C:nucleus"/>
    <property type="evidence" value="ECO:0007669"/>
    <property type="project" value="UniProtKB-SubCell"/>
</dbReference>
<dbReference type="GO" id="GO:0005829">
    <property type="term" value="C:cytosol"/>
    <property type="evidence" value="ECO:0007669"/>
    <property type="project" value="TreeGrafter"/>
</dbReference>
<dbReference type="InterPro" id="IPR018200">
    <property type="entry name" value="USP_CS"/>
</dbReference>
<evidence type="ECO:0000256" key="10">
    <source>
        <dbReference type="ARBA" id="ARBA00023242"/>
    </source>
</evidence>